<dbReference type="EMBL" id="CAJVRC010000863">
    <property type="protein sequence ID" value="CAG8898775.1"/>
    <property type="molecule type" value="Genomic_DNA"/>
</dbReference>
<reference evidence="1" key="1">
    <citation type="submission" date="2021-07" db="EMBL/GenBank/DDBJ databases">
        <authorList>
            <person name="Branca A.L. A."/>
        </authorList>
    </citation>
    <scope>NUCLEOTIDE SEQUENCE</scope>
</reference>
<dbReference type="PANTHER" id="PTHR38797">
    <property type="entry name" value="NUCLEAR PORE COMPLEX PROTEIN NUP85-RELATED"/>
    <property type="match status" value="1"/>
</dbReference>
<evidence type="ECO:0000313" key="2">
    <source>
        <dbReference type="Proteomes" id="UP001154252"/>
    </source>
</evidence>
<gene>
    <name evidence="1" type="ORF">PEGY_LOCUS5380</name>
</gene>
<comment type="caution">
    <text evidence="1">The sequence shown here is derived from an EMBL/GenBank/DDBJ whole genome shotgun (WGS) entry which is preliminary data.</text>
</comment>
<dbReference type="PANTHER" id="PTHR38797:SF6">
    <property type="match status" value="1"/>
</dbReference>
<name>A0A9W4KC02_9EURO</name>
<proteinExistence type="predicted"/>
<keyword evidence="2" id="KW-1185">Reference proteome</keyword>
<organism evidence="1 2">
    <name type="scientific">Penicillium egyptiacum</name>
    <dbReference type="NCBI Taxonomy" id="1303716"/>
    <lineage>
        <taxon>Eukaryota</taxon>
        <taxon>Fungi</taxon>
        <taxon>Dikarya</taxon>
        <taxon>Ascomycota</taxon>
        <taxon>Pezizomycotina</taxon>
        <taxon>Eurotiomycetes</taxon>
        <taxon>Eurotiomycetidae</taxon>
        <taxon>Eurotiales</taxon>
        <taxon>Aspergillaceae</taxon>
        <taxon>Penicillium</taxon>
    </lineage>
</organism>
<dbReference type="AlphaFoldDB" id="A0A9W4KC02"/>
<dbReference type="InterPro" id="IPR022085">
    <property type="entry name" value="OpdG"/>
</dbReference>
<dbReference type="OrthoDB" id="3350591at2759"/>
<dbReference type="Pfam" id="PF12311">
    <property type="entry name" value="DUF3632"/>
    <property type="match status" value="1"/>
</dbReference>
<dbReference type="InterPro" id="IPR053204">
    <property type="entry name" value="Oxopyrrolidines_Biosynth-assoc"/>
</dbReference>
<protein>
    <submittedName>
        <fullName evidence="1">Uncharacterized protein</fullName>
    </submittedName>
</protein>
<dbReference type="Proteomes" id="UP001154252">
    <property type="component" value="Unassembled WGS sequence"/>
</dbReference>
<sequence>MLDILDPWGQEWGPGVSTTSTPGLAIYKPVWPPFSTANHLCTASSASADLNCDFFFNQSVKVSIIQILHLKHTFNLPKNTTFFDYLQDLPMGKENFIRQIENSFEFKLLDKVVKEEVTAQDAVQDVINMTMSALSIHGPNKLGGIGLPDYNVSLAVMELANRLEPSKQTKLVEFISHLQKQVAVDPSTNEPLRVQGDTLWTDMPSFGYTELETWYEFGGDYKDPCDAMLDSKQRDRWANLNAFLAQLTQAADIHYRPPKEEVQFCPLDKSLRAIWTMAMALENERPPASLEDTAAMEAACQWFIYAAERLWANVLNNRTYPEAAGAGPGKRYEEEGWPGYTRERWGIWEDGLREARAACEDERMWKLIDDALASLRRGMVDD</sequence>
<accession>A0A9W4KC02</accession>
<evidence type="ECO:0000313" key="1">
    <source>
        <dbReference type="EMBL" id="CAG8898775.1"/>
    </source>
</evidence>